<dbReference type="EMBL" id="CP003243">
    <property type="protein sequence ID" value="AFC99130.1"/>
    <property type="molecule type" value="Genomic_DNA"/>
</dbReference>
<dbReference type="GeneID" id="11970242"/>
<feature type="transmembrane region" description="Helical" evidence="1">
    <location>
        <begin position="12"/>
        <end position="34"/>
    </location>
</feature>
<keyword evidence="1" id="KW-1133">Transmembrane helix</keyword>
<sequence length="166" mass="17192">MEARYVQAIKAGVIGGVVIGLLTIMNLLIAVTVSWTDISILSLVNCCIFIIIAVLMVCVGALGVRMAAPMVATLNDALLVAAVAGAVAGIIAAIIYFLTQVVSPWISNSYYYSSYWGSHYGYSPAILSALGAFIAICCCGPALLLIAIILSVIGGAIYAMAVLKVS</sequence>
<dbReference type="AlphaFoldDB" id="H8IA64"/>
<dbReference type="STRING" id="1041930.Mtc_0360"/>
<gene>
    <name evidence="2" type="ordered locus">Mtc_0360</name>
</gene>
<dbReference type="Proteomes" id="UP000005233">
    <property type="component" value="Chromosome"/>
</dbReference>
<feature type="transmembrane region" description="Helical" evidence="1">
    <location>
        <begin position="40"/>
        <end position="64"/>
    </location>
</feature>
<feature type="transmembrane region" description="Helical" evidence="1">
    <location>
        <begin position="76"/>
        <end position="99"/>
    </location>
</feature>
<protein>
    <submittedName>
        <fullName evidence="2">Uncharacterized protein</fullName>
    </submittedName>
</protein>
<proteinExistence type="predicted"/>
<dbReference type="HOGENOM" id="CLU_1599017_0_0_2"/>
<dbReference type="KEGG" id="mez:Mtc_0360"/>
<keyword evidence="1" id="KW-0812">Transmembrane</keyword>
<accession>H8IA64</accession>
<keyword evidence="3" id="KW-1185">Reference proteome</keyword>
<name>H8IA64_METCZ</name>
<organism evidence="2 3">
    <name type="scientific">Methanocella conradii (strain DSM 24694 / JCM 17849 / CGMCC 1.5162 / HZ254)</name>
    <dbReference type="NCBI Taxonomy" id="1041930"/>
    <lineage>
        <taxon>Archaea</taxon>
        <taxon>Methanobacteriati</taxon>
        <taxon>Methanobacteriota</taxon>
        <taxon>Stenosarchaea group</taxon>
        <taxon>Methanomicrobia</taxon>
        <taxon>Methanocellales</taxon>
        <taxon>Methanocellaceae</taxon>
        <taxon>Methanocella</taxon>
    </lineage>
</organism>
<dbReference type="RefSeq" id="WP_014404969.1">
    <property type="nucleotide sequence ID" value="NC_017034.1"/>
</dbReference>
<keyword evidence="1" id="KW-0472">Membrane</keyword>
<reference evidence="2 3" key="1">
    <citation type="journal article" date="2012" name="J. Bacteriol.">
        <title>Complete genome sequence of a thermophilic methanogen, Methanocella conradii HZ254, isolated from Chinese rice field soil.</title>
        <authorList>
            <person name="Lu Z."/>
            <person name="Lu Y."/>
        </authorList>
    </citation>
    <scope>NUCLEOTIDE SEQUENCE [LARGE SCALE GENOMIC DNA]</scope>
    <source>
        <strain evidence="3">DSM 24694 / JCM 17849 / CGMCC 1.5162 / HZ254</strain>
    </source>
</reference>
<evidence type="ECO:0000313" key="3">
    <source>
        <dbReference type="Proteomes" id="UP000005233"/>
    </source>
</evidence>
<feature type="transmembrane region" description="Helical" evidence="1">
    <location>
        <begin position="119"/>
        <end position="136"/>
    </location>
</feature>
<evidence type="ECO:0000256" key="1">
    <source>
        <dbReference type="SAM" id="Phobius"/>
    </source>
</evidence>
<feature type="transmembrane region" description="Helical" evidence="1">
    <location>
        <begin position="143"/>
        <end position="163"/>
    </location>
</feature>
<evidence type="ECO:0000313" key="2">
    <source>
        <dbReference type="EMBL" id="AFC99130.1"/>
    </source>
</evidence>